<accession>A0A7W9YWF3</accession>
<gene>
    <name evidence="1" type="ORF">HNQ75_001618</name>
</gene>
<reference evidence="1 2" key="1">
    <citation type="submission" date="2020-08" db="EMBL/GenBank/DDBJ databases">
        <title>Genomic Encyclopedia of Type Strains, Phase IV (KMG-IV): sequencing the most valuable type-strain genomes for metagenomic binning, comparative biology and taxonomic classification.</title>
        <authorList>
            <person name="Goeker M."/>
        </authorList>
    </citation>
    <scope>NUCLEOTIDE SEQUENCE [LARGE SCALE GENOMIC DNA]</scope>
    <source>
        <strain evidence="1 2">DSM 102134</strain>
    </source>
</reference>
<sequence>MSISTASKLTYADRFGDDISKTVRQHALSLASSRTDQANVSARYTRWFHGEDQPEPISTSKRKFRSISAGMAAKQIAEITRGNLAILGNDAHSLFSSRLPANHKMTKSVRSSVLPSAPHLGACRFGQVTVDEQSTHRTMLQFYIANFDAALDTSNFEGFYKPNNRNFDQIFFGIHLMVDRNGNAIGFDHSRGEQAVAFRTKDLTTALYNIASSSTGLTVAALRARAKPAGAVQVLSS</sequence>
<dbReference type="Pfam" id="PF20361">
    <property type="entry name" value="DUF6656"/>
    <property type="match status" value="1"/>
</dbReference>
<name>A0A7W9YWF3_9HYPH</name>
<proteinExistence type="predicted"/>
<evidence type="ECO:0000313" key="1">
    <source>
        <dbReference type="EMBL" id="MBB6179650.1"/>
    </source>
</evidence>
<evidence type="ECO:0000313" key="2">
    <source>
        <dbReference type="Proteomes" id="UP000535501"/>
    </source>
</evidence>
<dbReference type="Proteomes" id="UP000535501">
    <property type="component" value="Unassembled WGS sequence"/>
</dbReference>
<dbReference type="RefSeq" id="WP_077547419.1">
    <property type="nucleotide sequence ID" value="NZ_JACHEJ010000003.1"/>
</dbReference>
<dbReference type="AlphaFoldDB" id="A0A7W9YWF3"/>
<protein>
    <submittedName>
        <fullName evidence="1">Uncharacterized protein</fullName>
    </submittedName>
</protein>
<comment type="caution">
    <text evidence="1">The sequence shown here is derived from an EMBL/GenBank/DDBJ whole genome shotgun (WGS) entry which is preliminary data.</text>
</comment>
<keyword evidence="2" id="KW-1185">Reference proteome</keyword>
<dbReference type="InterPro" id="IPR046597">
    <property type="entry name" value="DUF6656"/>
</dbReference>
<organism evidence="1 2">
    <name type="scientific">Pseudorhizobium flavum</name>
    <dbReference type="NCBI Taxonomy" id="1335061"/>
    <lineage>
        <taxon>Bacteria</taxon>
        <taxon>Pseudomonadati</taxon>
        <taxon>Pseudomonadota</taxon>
        <taxon>Alphaproteobacteria</taxon>
        <taxon>Hyphomicrobiales</taxon>
        <taxon>Rhizobiaceae</taxon>
        <taxon>Rhizobium/Agrobacterium group</taxon>
        <taxon>Pseudorhizobium</taxon>
    </lineage>
</organism>
<dbReference type="EMBL" id="JACHEJ010000003">
    <property type="protein sequence ID" value="MBB6179650.1"/>
    <property type="molecule type" value="Genomic_DNA"/>
</dbReference>